<dbReference type="PANTHER" id="PTHR43777">
    <property type="entry name" value="MOLYBDENUM COFACTOR CYTIDYLYLTRANSFERASE"/>
    <property type="match status" value="1"/>
</dbReference>
<reference evidence="2 3" key="1">
    <citation type="submission" date="2024-07" db="EMBL/GenBank/DDBJ databases">
        <title>The genome sequence of type strain Sediminicola luteus GDMCC 1.2596T.</title>
        <authorList>
            <person name="Liu Y."/>
        </authorList>
    </citation>
    <scope>NUCLEOTIDE SEQUENCE [LARGE SCALE GENOMIC DNA]</scope>
    <source>
        <strain evidence="2 3">GDMCC 1.2596</strain>
    </source>
</reference>
<dbReference type="EMBL" id="JBEWYP010000003">
    <property type="protein sequence ID" value="MET7029178.1"/>
    <property type="molecule type" value="Genomic_DNA"/>
</dbReference>
<protein>
    <submittedName>
        <fullName evidence="2">Nucleotidyltransferase family protein</fullName>
    </submittedName>
</protein>
<gene>
    <name evidence="2" type="ORF">ABXZ32_07215</name>
</gene>
<dbReference type="Pfam" id="PF12804">
    <property type="entry name" value="NTP_transf_3"/>
    <property type="match status" value="1"/>
</dbReference>
<dbReference type="Proteomes" id="UP001549773">
    <property type="component" value="Unassembled WGS sequence"/>
</dbReference>
<dbReference type="RefSeq" id="WP_354618002.1">
    <property type="nucleotide sequence ID" value="NZ_JBEWYP010000003.1"/>
</dbReference>
<dbReference type="InterPro" id="IPR025877">
    <property type="entry name" value="MobA-like_NTP_Trfase"/>
</dbReference>
<dbReference type="SUPFAM" id="SSF53448">
    <property type="entry name" value="Nucleotide-diphospho-sugar transferases"/>
    <property type="match status" value="1"/>
</dbReference>
<dbReference type="Gene3D" id="3.90.550.10">
    <property type="entry name" value="Spore Coat Polysaccharide Biosynthesis Protein SpsA, Chain A"/>
    <property type="match status" value="1"/>
</dbReference>
<dbReference type="CDD" id="cd04182">
    <property type="entry name" value="GT_2_like_f"/>
    <property type="match status" value="1"/>
</dbReference>
<comment type="caution">
    <text evidence="2">The sequence shown here is derived from an EMBL/GenBank/DDBJ whole genome shotgun (WGS) entry which is preliminary data.</text>
</comment>
<proteinExistence type="predicted"/>
<evidence type="ECO:0000259" key="1">
    <source>
        <dbReference type="Pfam" id="PF12804"/>
    </source>
</evidence>
<name>A0ABV2TV72_9FLAO</name>
<organism evidence="2 3">
    <name type="scientific">Sediminicola luteus</name>
    <dbReference type="NCBI Taxonomy" id="319238"/>
    <lineage>
        <taxon>Bacteria</taxon>
        <taxon>Pseudomonadati</taxon>
        <taxon>Bacteroidota</taxon>
        <taxon>Flavobacteriia</taxon>
        <taxon>Flavobacteriales</taxon>
        <taxon>Flavobacteriaceae</taxon>
        <taxon>Sediminicola</taxon>
    </lineage>
</organism>
<keyword evidence="3" id="KW-1185">Reference proteome</keyword>
<dbReference type="PANTHER" id="PTHR43777:SF1">
    <property type="entry name" value="MOLYBDENUM COFACTOR CYTIDYLYLTRANSFERASE"/>
    <property type="match status" value="1"/>
</dbReference>
<feature type="domain" description="MobA-like NTP transferase" evidence="1">
    <location>
        <begin position="10"/>
        <end position="173"/>
    </location>
</feature>
<accession>A0ABV2TV72</accession>
<evidence type="ECO:0000313" key="2">
    <source>
        <dbReference type="EMBL" id="MET7029178.1"/>
    </source>
</evidence>
<sequence length="203" mass="22348">MGNSESKIVVLILAGGKGSRMGTIKQLLPWKGATLLENTIIQAKMSQAFGIIVVLGAHATEIRSKISDKDILLVDNTEWESGLGTSISTGVNYIQNNIPHAEGVMVLLADQPLIDTQYIDHMLDTFTKQSNGMVTTNYGNREGVPAIFDKKYFSDLLSLNQDFGAKDLIQKNKHLNISLNPKGKELDIDTPEDYNTLLKQQSK</sequence>
<evidence type="ECO:0000313" key="3">
    <source>
        <dbReference type="Proteomes" id="UP001549773"/>
    </source>
</evidence>
<dbReference type="InterPro" id="IPR029044">
    <property type="entry name" value="Nucleotide-diphossugar_trans"/>
</dbReference>